<dbReference type="Ensembl" id="ENSCSAVT00000009742.1">
    <property type="protein sequence ID" value="ENSCSAVP00000009624.1"/>
    <property type="gene ID" value="ENSCSAVG00000005647.1"/>
</dbReference>
<reference evidence="1" key="3">
    <citation type="submission" date="2025-09" db="UniProtKB">
        <authorList>
            <consortium name="Ensembl"/>
        </authorList>
    </citation>
    <scope>IDENTIFICATION</scope>
</reference>
<evidence type="ECO:0000313" key="1">
    <source>
        <dbReference type="Ensembl" id="ENSCSAVP00000009624.1"/>
    </source>
</evidence>
<name>H2YWB3_CIOSA</name>
<sequence length="115" mass="12939">MVQLLISKQSVLSCFVEGYVVASAQLIRLIDSDGATEPELKGWILDATHERVYHGISVRAEHSSSEIVRNAIRSFEWNGVLVRFGPTRKNFRLTEDFNDADSLASLVSRLSQFQL</sequence>
<dbReference type="AlphaFoldDB" id="H2YWB3"/>
<reference evidence="1" key="2">
    <citation type="submission" date="2025-08" db="UniProtKB">
        <authorList>
            <consortium name="Ensembl"/>
        </authorList>
    </citation>
    <scope>IDENTIFICATION</scope>
</reference>
<accession>H2YWB3</accession>
<dbReference type="InParanoid" id="H2YWB3"/>
<keyword evidence="2" id="KW-1185">Reference proteome</keyword>
<reference evidence="2" key="1">
    <citation type="submission" date="2003-08" db="EMBL/GenBank/DDBJ databases">
        <authorList>
            <person name="Birren B."/>
            <person name="Nusbaum C."/>
            <person name="Abebe A."/>
            <person name="Abouelleil A."/>
            <person name="Adekoya E."/>
            <person name="Ait-zahra M."/>
            <person name="Allen N."/>
            <person name="Allen T."/>
            <person name="An P."/>
            <person name="Anderson M."/>
            <person name="Anderson S."/>
            <person name="Arachchi H."/>
            <person name="Armbruster J."/>
            <person name="Bachantsang P."/>
            <person name="Baldwin J."/>
            <person name="Barry A."/>
            <person name="Bayul T."/>
            <person name="Blitshsteyn B."/>
            <person name="Bloom T."/>
            <person name="Blye J."/>
            <person name="Boguslavskiy L."/>
            <person name="Borowsky M."/>
            <person name="Boukhgalter B."/>
            <person name="Brunache A."/>
            <person name="Butler J."/>
            <person name="Calixte N."/>
            <person name="Calvo S."/>
            <person name="Camarata J."/>
            <person name="Campo K."/>
            <person name="Chang J."/>
            <person name="Cheshatsang Y."/>
            <person name="Citroen M."/>
            <person name="Collymore A."/>
            <person name="Considine T."/>
            <person name="Cook A."/>
            <person name="Cooke P."/>
            <person name="Corum B."/>
            <person name="Cuomo C."/>
            <person name="David R."/>
            <person name="Dawoe T."/>
            <person name="Degray S."/>
            <person name="Dodge S."/>
            <person name="Dooley K."/>
            <person name="Dorje P."/>
            <person name="Dorjee K."/>
            <person name="Dorris L."/>
            <person name="Duffey N."/>
            <person name="Dupes A."/>
            <person name="Elkins T."/>
            <person name="Engels R."/>
            <person name="Erickson J."/>
            <person name="Farina A."/>
            <person name="Faro S."/>
            <person name="Ferreira P."/>
            <person name="Fischer H."/>
            <person name="Fitzgerald M."/>
            <person name="Foley K."/>
            <person name="Gage D."/>
            <person name="Galagan J."/>
            <person name="Gearin G."/>
            <person name="Gnerre S."/>
            <person name="Gnirke A."/>
            <person name="Goyette A."/>
            <person name="Graham J."/>
            <person name="Grandbois E."/>
            <person name="Gyaltsen K."/>
            <person name="Hafez N."/>
            <person name="Hagopian D."/>
            <person name="Hagos B."/>
            <person name="Hall J."/>
            <person name="Hatcher B."/>
            <person name="Heller A."/>
            <person name="Higgins H."/>
            <person name="Honan T."/>
            <person name="Horn A."/>
            <person name="Houde N."/>
            <person name="Hughes L."/>
            <person name="Hulme W."/>
            <person name="Husby E."/>
            <person name="Iliev I."/>
            <person name="Jaffe D."/>
            <person name="Jones C."/>
            <person name="Kamal M."/>
            <person name="Kamat A."/>
            <person name="Kamvysselis M."/>
            <person name="Karlsson E."/>
            <person name="Kells C."/>
            <person name="Kieu A."/>
            <person name="Kisner P."/>
            <person name="Kodira C."/>
            <person name="Kulbokas E."/>
            <person name="Labutti K."/>
            <person name="Lama D."/>
            <person name="Landers T."/>
            <person name="Leger J."/>
            <person name="Levine S."/>
            <person name="Lewis D."/>
            <person name="Lewis T."/>
            <person name="Lindblad-toh K."/>
            <person name="Liu X."/>
            <person name="Lokyitsang T."/>
            <person name="Lokyitsang Y."/>
            <person name="Lucien O."/>
            <person name="Lui A."/>
            <person name="Ma L.J."/>
            <person name="Mabbitt R."/>
            <person name="Macdonald J."/>
            <person name="Maclean C."/>
            <person name="Major J."/>
            <person name="Manning J."/>
            <person name="Marabella R."/>
            <person name="Maru K."/>
            <person name="Matthews C."/>
            <person name="Mauceli E."/>
            <person name="Mccarthy M."/>
            <person name="Mcdonough S."/>
            <person name="Mcghee T."/>
            <person name="Meldrim J."/>
            <person name="Meneus L."/>
            <person name="Mesirov J."/>
            <person name="Mihalev A."/>
            <person name="Mihova T."/>
            <person name="Mikkelsen T."/>
            <person name="Mlenga V."/>
            <person name="Moru K."/>
            <person name="Mozes J."/>
            <person name="Mulrain L."/>
            <person name="Munson G."/>
            <person name="Naylor J."/>
            <person name="Newes C."/>
            <person name="Nguyen C."/>
            <person name="Nguyen N."/>
            <person name="Nguyen T."/>
            <person name="Nicol R."/>
            <person name="Nielsen C."/>
            <person name="Nizzari M."/>
            <person name="Norbu C."/>
            <person name="Norbu N."/>
            <person name="O'donnell P."/>
            <person name="Okoawo O."/>
            <person name="O'leary S."/>
            <person name="Omotosho B."/>
            <person name="O'neill K."/>
            <person name="Osman S."/>
            <person name="Parker S."/>
            <person name="Perrin D."/>
            <person name="Phunkhang P."/>
            <person name="Piqani B."/>
            <person name="Purcell S."/>
            <person name="Rachupka T."/>
            <person name="Ramasamy U."/>
            <person name="Rameau R."/>
            <person name="Ray V."/>
            <person name="Raymond C."/>
            <person name="Retta R."/>
            <person name="Richardson S."/>
            <person name="Rise C."/>
            <person name="Rodriguez J."/>
            <person name="Rogers J."/>
            <person name="Rogov P."/>
            <person name="Rutman M."/>
            <person name="Schupbach R."/>
            <person name="Seaman C."/>
            <person name="Settipalli S."/>
            <person name="Sharpe T."/>
            <person name="Sheridan J."/>
            <person name="Sherpa N."/>
            <person name="Shi J."/>
            <person name="Smirnov S."/>
            <person name="Smith C."/>
            <person name="Sougnez C."/>
            <person name="Spencer B."/>
            <person name="Stalker J."/>
            <person name="Stange-thomann N."/>
            <person name="Stavropoulos S."/>
            <person name="Stetson K."/>
            <person name="Stone C."/>
            <person name="Stone S."/>
            <person name="Stubbs M."/>
            <person name="Talamas J."/>
            <person name="Tchuinga P."/>
            <person name="Tenzing P."/>
            <person name="Tesfaye S."/>
            <person name="Theodore J."/>
            <person name="Thoulutsang Y."/>
            <person name="Topham K."/>
            <person name="Towey S."/>
            <person name="Tsamla T."/>
            <person name="Tsomo N."/>
            <person name="Vallee D."/>
            <person name="Vassiliev H."/>
            <person name="Venkataraman V."/>
            <person name="Vinson J."/>
            <person name="Vo A."/>
            <person name="Wade C."/>
            <person name="Wang S."/>
            <person name="Wangchuk T."/>
            <person name="Wangdi T."/>
            <person name="Whittaker C."/>
            <person name="Wilkinson J."/>
            <person name="Wu Y."/>
            <person name="Wyman D."/>
            <person name="Yadav S."/>
            <person name="Yang S."/>
            <person name="Yang X."/>
            <person name="Yeager S."/>
            <person name="Yee E."/>
            <person name="Young G."/>
            <person name="Zainoun J."/>
            <person name="Zembeck L."/>
            <person name="Zimmer A."/>
            <person name="Zody M."/>
            <person name="Lander E."/>
        </authorList>
    </citation>
    <scope>NUCLEOTIDE SEQUENCE [LARGE SCALE GENOMIC DNA]</scope>
</reference>
<protein>
    <submittedName>
        <fullName evidence="1">Uncharacterized protein</fullName>
    </submittedName>
</protein>
<dbReference type="HOGENOM" id="CLU_2108153_0_0_1"/>
<evidence type="ECO:0000313" key="2">
    <source>
        <dbReference type="Proteomes" id="UP000007875"/>
    </source>
</evidence>
<dbReference type="Proteomes" id="UP000007875">
    <property type="component" value="Unassembled WGS sequence"/>
</dbReference>
<proteinExistence type="predicted"/>
<organism evidence="1 2">
    <name type="scientific">Ciona savignyi</name>
    <name type="common">Pacific transparent sea squirt</name>
    <dbReference type="NCBI Taxonomy" id="51511"/>
    <lineage>
        <taxon>Eukaryota</taxon>
        <taxon>Metazoa</taxon>
        <taxon>Chordata</taxon>
        <taxon>Tunicata</taxon>
        <taxon>Ascidiacea</taxon>
        <taxon>Phlebobranchia</taxon>
        <taxon>Cionidae</taxon>
        <taxon>Ciona</taxon>
    </lineage>
</organism>